<keyword evidence="3" id="KW-1185">Reference proteome</keyword>
<dbReference type="InterPro" id="IPR039935">
    <property type="entry name" value="YML079W-like"/>
</dbReference>
<keyword evidence="2" id="KW-0687">Ribonucleoprotein</keyword>
<dbReference type="SUPFAM" id="SSF51182">
    <property type="entry name" value="RmlC-like cupins"/>
    <property type="match status" value="1"/>
</dbReference>
<dbReference type="Proteomes" id="UP001151760">
    <property type="component" value="Unassembled WGS sequence"/>
</dbReference>
<dbReference type="InterPro" id="IPR011051">
    <property type="entry name" value="RmlC_Cupin_sf"/>
</dbReference>
<organism evidence="2 3">
    <name type="scientific">Tanacetum coccineum</name>
    <dbReference type="NCBI Taxonomy" id="301880"/>
    <lineage>
        <taxon>Eukaryota</taxon>
        <taxon>Viridiplantae</taxon>
        <taxon>Streptophyta</taxon>
        <taxon>Embryophyta</taxon>
        <taxon>Tracheophyta</taxon>
        <taxon>Spermatophyta</taxon>
        <taxon>Magnoliopsida</taxon>
        <taxon>eudicotyledons</taxon>
        <taxon>Gunneridae</taxon>
        <taxon>Pentapetalae</taxon>
        <taxon>asterids</taxon>
        <taxon>campanulids</taxon>
        <taxon>Asterales</taxon>
        <taxon>Asteraceae</taxon>
        <taxon>Asteroideae</taxon>
        <taxon>Anthemideae</taxon>
        <taxon>Anthemidinae</taxon>
        <taxon>Tanacetum</taxon>
    </lineage>
</organism>
<reference evidence="2" key="1">
    <citation type="journal article" date="2022" name="Int. J. Mol. Sci.">
        <title>Draft Genome of Tanacetum Coccineum: Genomic Comparison of Closely Related Tanacetum-Family Plants.</title>
        <authorList>
            <person name="Yamashiro T."/>
            <person name="Shiraishi A."/>
            <person name="Nakayama K."/>
            <person name="Satake H."/>
        </authorList>
    </citation>
    <scope>NUCLEOTIDE SEQUENCE</scope>
</reference>
<gene>
    <name evidence="2" type="ORF">Tco_0988408</name>
</gene>
<evidence type="ECO:0000313" key="3">
    <source>
        <dbReference type="Proteomes" id="UP001151760"/>
    </source>
</evidence>
<accession>A0ABQ5ER81</accession>
<dbReference type="Gene3D" id="2.60.120.10">
    <property type="entry name" value="Jelly Rolls"/>
    <property type="match status" value="1"/>
</dbReference>
<dbReference type="Pfam" id="PF06172">
    <property type="entry name" value="Cupin_5"/>
    <property type="match status" value="1"/>
</dbReference>
<dbReference type="InterPro" id="IPR014710">
    <property type="entry name" value="RmlC-like_jellyroll"/>
</dbReference>
<evidence type="ECO:0000259" key="1">
    <source>
        <dbReference type="Pfam" id="PF06172"/>
    </source>
</evidence>
<sequence length="192" mass="21436">MAPQLTASEVASKLNLKPHPEGGFFSETFRDTSITLTTSQLPPPNYKVDRPISTAIYFLLPSGSVSHLHRIPSAETWHFYLGEPLTILELDEKDGSVKLTCIGQDITENQLLQYTTPPNVWFGAFPTNDYDISADYKVVKKAPRDAETHFSLVGCTVAPAFQFEDFVLAKRSDLLSRFPAHESLISLITFED</sequence>
<name>A0ABQ5ER81_9ASTR</name>
<dbReference type="GO" id="GO:1990904">
    <property type="term" value="C:ribonucleoprotein complex"/>
    <property type="evidence" value="ECO:0007669"/>
    <property type="project" value="UniProtKB-KW"/>
</dbReference>
<dbReference type="PANTHER" id="PTHR33387:SF3">
    <property type="entry name" value="DUF985 DOMAIN-CONTAINING PROTEIN"/>
    <property type="match status" value="1"/>
</dbReference>
<reference evidence="2" key="2">
    <citation type="submission" date="2022-01" db="EMBL/GenBank/DDBJ databases">
        <authorList>
            <person name="Yamashiro T."/>
            <person name="Shiraishi A."/>
            <person name="Satake H."/>
            <person name="Nakayama K."/>
        </authorList>
    </citation>
    <scope>NUCLEOTIDE SEQUENCE</scope>
</reference>
<feature type="domain" description="DUF985" evidence="1">
    <location>
        <begin position="9"/>
        <end position="168"/>
    </location>
</feature>
<comment type="caution">
    <text evidence="2">The sequence shown here is derived from an EMBL/GenBank/DDBJ whole genome shotgun (WGS) entry which is preliminary data.</text>
</comment>
<evidence type="ECO:0000313" key="2">
    <source>
        <dbReference type="EMBL" id="GJT53354.1"/>
    </source>
</evidence>
<dbReference type="CDD" id="cd06121">
    <property type="entry name" value="cupin_YML079wp"/>
    <property type="match status" value="1"/>
</dbReference>
<proteinExistence type="predicted"/>
<dbReference type="PANTHER" id="PTHR33387">
    <property type="entry name" value="RMLC-LIKE JELLY ROLL FOLD PROTEIN"/>
    <property type="match status" value="1"/>
</dbReference>
<protein>
    <submittedName>
        <fullName evidence="2">Small nuclear ribonucleoprotein family protein isoform 1</fullName>
    </submittedName>
</protein>
<dbReference type="EMBL" id="BQNB010016579">
    <property type="protein sequence ID" value="GJT53354.1"/>
    <property type="molecule type" value="Genomic_DNA"/>
</dbReference>
<dbReference type="InterPro" id="IPR009327">
    <property type="entry name" value="Cupin_DUF985"/>
</dbReference>